<evidence type="ECO:0000313" key="2">
    <source>
        <dbReference type="Proteomes" id="UP000016933"/>
    </source>
</evidence>
<accession>M2YKI7</accession>
<organism evidence="1 2">
    <name type="scientific">Dothistroma septosporum (strain NZE10 / CBS 128990)</name>
    <name type="common">Red band needle blight fungus</name>
    <name type="synonym">Mycosphaerella pini</name>
    <dbReference type="NCBI Taxonomy" id="675120"/>
    <lineage>
        <taxon>Eukaryota</taxon>
        <taxon>Fungi</taxon>
        <taxon>Dikarya</taxon>
        <taxon>Ascomycota</taxon>
        <taxon>Pezizomycotina</taxon>
        <taxon>Dothideomycetes</taxon>
        <taxon>Dothideomycetidae</taxon>
        <taxon>Mycosphaerellales</taxon>
        <taxon>Mycosphaerellaceae</taxon>
        <taxon>Dothistroma</taxon>
    </lineage>
</organism>
<reference evidence="1 2" key="2">
    <citation type="journal article" date="2012" name="PLoS Pathog.">
        <title>Diverse lifestyles and strategies of plant pathogenesis encoded in the genomes of eighteen Dothideomycetes fungi.</title>
        <authorList>
            <person name="Ohm R.A."/>
            <person name="Feau N."/>
            <person name="Henrissat B."/>
            <person name="Schoch C.L."/>
            <person name="Horwitz B.A."/>
            <person name="Barry K.W."/>
            <person name="Condon B.J."/>
            <person name="Copeland A.C."/>
            <person name="Dhillon B."/>
            <person name="Glaser F."/>
            <person name="Hesse C.N."/>
            <person name="Kosti I."/>
            <person name="LaButti K."/>
            <person name="Lindquist E.A."/>
            <person name="Lucas S."/>
            <person name="Salamov A.A."/>
            <person name="Bradshaw R.E."/>
            <person name="Ciuffetti L."/>
            <person name="Hamelin R.C."/>
            <person name="Kema G.H.J."/>
            <person name="Lawrence C."/>
            <person name="Scott J.A."/>
            <person name="Spatafora J.W."/>
            <person name="Turgeon B.G."/>
            <person name="de Wit P.J.G.M."/>
            <person name="Zhong S."/>
            <person name="Goodwin S.B."/>
            <person name="Grigoriev I.V."/>
        </authorList>
    </citation>
    <scope>NUCLEOTIDE SEQUENCE [LARGE SCALE GENOMIC DNA]</scope>
    <source>
        <strain evidence="2">NZE10 / CBS 128990</strain>
    </source>
</reference>
<protein>
    <submittedName>
        <fullName evidence="1">Uncharacterized protein</fullName>
    </submittedName>
</protein>
<dbReference type="EMBL" id="KB446545">
    <property type="protein sequence ID" value="EME39486.1"/>
    <property type="molecule type" value="Genomic_DNA"/>
</dbReference>
<proteinExistence type="predicted"/>
<dbReference type="Proteomes" id="UP000016933">
    <property type="component" value="Unassembled WGS sequence"/>
</dbReference>
<evidence type="ECO:0000313" key="1">
    <source>
        <dbReference type="EMBL" id="EME39486.1"/>
    </source>
</evidence>
<sequence length="111" mass="13099">MAMYPLRTHHDTVLLYDSLPKPGPTGCDTDWPRRCCHRDTPVDSWYRRNRASITLIRTTESSTRDPSSAFGYLIYAQWCSRRGRDRSAACCWKGCLRTLRDEWLYMCHHKL</sequence>
<keyword evidence="2" id="KW-1185">Reference proteome</keyword>
<dbReference type="HOGENOM" id="CLU_2158288_0_0_1"/>
<reference evidence="2" key="1">
    <citation type="journal article" date="2012" name="PLoS Genet.">
        <title>The genomes of the fungal plant pathogens Cladosporium fulvum and Dothistroma septosporum reveal adaptation to different hosts and lifestyles but also signatures of common ancestry.</title>
        <authorList>
            <person name="de Wit P.J.G.M."/>
            <person name="van der Burgt A."/>
            <person name="Oekmen B."/>
            <person name="Stergiopoulos I."/>
            <person name="Abd-Elsalam K.A."/>
            <person name="Aerts A.L."/>
            <person name="Bahkali A.H."/>
            <person name="Beenen H.G."/>
            <person name="Chettri P."/>
            <person name="Cox M.P."/>
            <person name="Datema E."/>
            <person name="de Vries R.P."/>
            <person name="Dhillon B."/>
            <person name="Ganley A.R."/>
            <person name="Griffiths S.A."/>
            <person name="Guo Y."/>
            <person name="Hamelin R.C."/>
            <person name="Henrissat B."/>
            <person name="Kabir M.S."/>
            <person name="Jashni M.K."/>
            <person name="Kema G."/>
            <person name="Klaubauf S."/>
            <person name="Lapidus A."/>
            <person name="Levasseur A."/>
            <person name="Lindquist E."/>
            <person name="Mehrabi R."/>
            <person name="Ohm R.A."/>
            <person name="Owen T.J."/>
            <person name="Salamov A."/>
            <person name="Schwelm A."/>
            <person name="Schijlen E."/>
            <person name="Sun H."/>
            <person name="van den Burg H.A."/>
            <person name="van Ham R.C.H.J."/>
            <person name="Zhang S."/>
            <person name="Goodwin S.B."/>
            <person name="Grigoriev I.V."/>
            <person name="Collemare J."/>
            <person name="Bradshaw R.E."/>
        </authorList>
    </citation>
    <scope>NUCLEOTIDE SEQUENCE [LARGE SCALE GENOMIC DNA]</scope>
    <source>
        <strain evidence="2">NZE10 / CBS 128990</strain>
    </source>
</reference>
<gene>
    <name evidence="1" type="ORF">DOTSEDRAFT_83208</name>
</gene>
<name>M2YKI7_DOTSN</name>
<dbReference type="AlphaFoldDB" id="M2YKI7"/>